<dbReference type="InterPro" id="IPR000792">
    <property type="entry name" value="Tscrpt_reg_LuxR_C"/>
</dbReference>
<dbReference type="InParanoid" id="A0LGT7"/>
<dbReference type="SUPFAM" id="SSF46894">
    <property type="entry name" value="C-terminal effector domain of the bipartite response regulators"/>
    <property type="match status" value="1"/>
</dbReference>
<evidence type="ECO:0000259" key="7">
    <source>
        <dbReference type="PROSITE" id="PS50043"/>
    </source>
</evidence>
<evidence type="ECO:0000313" key="10">
    <source>
        <dbReference type="Proteomes" id="UP000001784"/>
    </source>
</evidence>
<dbReference type="InterPro" id="IPR016032">
    <property type="entry name" value="Sig_transdc_resp-reg_C-effctor"/>
</dbReference>
<evidence type="ECO:0000256" key="2">
    <source>
        <dbReference type="ARBA" id="ARBA00023012"/>
    </source>
</evidence>
<dbReference type="RefSeq" id="WP_011697810.1">
    <property type="nucleotide sequence ID" value="NC_008554.1"/>
</dbReference>
<keyword evidence="3" id="KW-0805">Transcription regulation</keyword>
<dbReference type="GO" id="GO:0003677">
    <property type="term" value="F:DNA binding"/>
    <property type="evidence" value="ECO:0007669"/>
    <property type="project" value="UniProtKB-KW"/>
</dbReference>
<dbReference type="EMBL" id="CP000478">
    <property type="protein sequence ID" value="ABK16639.1"/>
    <property type="molecule type" value="Genomic_DNA"/>
</dbReference>
<dbReference type="Pfam" id="PF00196">
    <property type="entry name" value="GerE"/>
    <property type="match status" value="1"/>
</dbReference>
<dbReference type="eggNOG" id="COG4566">
    <property type="taxonomic scope" value="Bacteria"/>
</dbReference>
<sequence length="214" mass="23908">MIEEKPFVYVVDDDLSVRKALDRLLRAAGHGVKTFSSALEFLDYKPVDAPACLVLDIRMPAFNGLDLQDHLAKREDSFPIVFITGHGTVPMSVRAMKAGAVDFLQKPFGDTDLLSVVGQAIEKDRESRRHRKEIRDLRQRLATLTPREHEVFAHVVAGMLNKQIAFALGTVEKTIKVHRARVMAKMGAESVADLVRFAEKLGIRSTPGQTQRHP</sequence>
<keyword evidence="10" id="KW-1185">Reference proteome</keyword>
<evidence type="ECO:0000256" key="4">
    <source>
        <dbReference type="ARBA" id="ARBA00023125"/>
    </source>
</evidence>
<dbReference type="InterPro" id="IPR011006">
    <property type="entry name" value="CheY-like_superfamily"/>
</dbReference>
<feature type="domain" description="Response regulatory" evidence="8">
    <location>
        <begin position="7"/>
        <end position="121"/>
    </location>
</feature>
<accession>A0LGT7</accession>
<dbReference type="PANTHER" id="PTHR44688">
    <property type="entry name" value="DNA-BINDING TRANSCRIPTIONAL ACTIVATOR DEVR_DOSR"/>
    <property type="match status" value="1"/>
</dbReference>
<dbReference type="FunFam" id="3.40.50.2300:FF:000018">
    <property type="entry name" value="DNA-binding transcriptional regulator NtrC"/>
    <property type="match status" value="1"/>
</dbReference>
<keyword evidence="2" id="KW-0902">Two-component regulatory system</keyword>
<dbReference type="PRINTS" id="PR00038">
    <property type="entry name" value="HTHLUXR"/>
</dbReference>
<dbReference type="Gene3D" id="1.10.10.10">
    <property type="entry name" value="Winged helix-like DNA-binding domain superfamily/Winged helix DNA-binding domain"/>
    <property type="match status" value="1"/>
</dbReference>
<dbReference type="PROSITE" id="PS50043">
    <property type="entry name" value="HTH_LUXR_2"/>
    <property type="match status" value="1"/>
</dbReference>
<organism evidence="9 10">
    <name type="scientific">Syntrophobacter fumaroxidans (strain DSM 10017 / MPOB)</name>
    <dbReference type="NCBI Taxonomy" id="335543"/>
    <lineage>
        <taxon>Bacteria</taxon>
        <taxon>Pseudomonadati</taxon>
        <taxon>Thermodesulfobacteriota</taxon>
        <taxon>Syntrophobacteria</taxon>
        <taxon>Syntrophobacterales</taxon>
        <taxon>Syntrophobacteraceae</taxon>
        <taxon>Syntrophobacter</taxon>
    </lineage>
</organism>
<dbReference type="SMART" id="SM00448">
    <property type="entry name" value="REC"/>
    <property type="match status" value="1"/>
</dbReference>
<dbReference type="PANTHER" id="PTHR44688:SF16">
    <property type="entry name" value="DNA-BINDING TRANSCRIPTIONAL ACTIVATOR DEVR_DOSR"/>
    <property type="match status" value="1"/>
</dbReference>
<gene>
    <name evidence="9" type="ordered locus">Sfum_0943</name>
</gene>
<dbReference type="Pfam" id="PF00072">
    <property type="entry name" value="Response_reg"/>
    <property type="match status" value="1"/>
</dbReference>
<dbReference type="CDD" id="cd06170">
    <property type="entry name" value="LuxR_C_like"/>
    <property type="match status" value="1"/>
</dbReference>
<dbReference type="OrthoDB" id="9800029at2"/>
<dbReference type="CDD" id="cd17537">
    <property type="entry name" value="REC_FixJ"/>
    <property type="match status" value="1"/>
</dbReference>
<evidence type="ECO:0000256" key="5">
    <source>
        <dbReference type="ARBA" id="ARBA00023163"/>
    </source>
</evidence>
<dbReference type="SUPFAM" id="SSF52172">
    <property type="entry name" value="CheY-like"/>
    <property type="match status" value="1"/>
</dbReference>
<dbReference type="GO" id="GO:0006355">
    <property type="term" value="P:regulation of DNA-templated transcription"/>
    <property type="evidence" value="ECO:0007669"/>
    <property type="project" value="InterPro"/>
</dbReference>
<dbReference type="Proteomes" id="UP000001784">
    <property type="component" value="Chromosome"/>
</dbReference>
<evidence type="ECO:0000259" key="8">
    <source>
        <dbReference type="PROSITE" id="PS50110"/>
    </source>
</evidence>
<reference evidence="9 10" key="1">
    <citation type="submission" date="2006-10" db="EMBL/GenBank/DDBJ databases">
        <title>Complete sequence of Syntrophobacter fumaroxidans MPOB.</title>
        <authorList>
            <consortium name="US DOE Joint Genome Institute"/>
            <person name="Copeland A."/>
            <person name="Lucas S."/>
            <person name="Lapidus A."/>
            <person name="Barry K."/>
            <person name="Detter J.C."/>
            <person name="Glavina del Rio T."/>
            <person name="Hammon N."/>
            <person name="Israni S."/>
            <person name="Pitluck S."/>
            <person name="Goltsman E.G."/>
            <person name="Martinez M."/>
            <person name="Schmutz J."/>
            <person name="Larimer F."/>
            <person name="Land M."/>
            <person name="Hauser L."/>
            <person name="Kyrpides N."/>
            <person name="Kim E."/>
            <person name="Boone D.R."/>
            <person name="Brockman F."/>
            <person name="Culley D."/>
            <person name="Ferry J."/>
            <person name="Gunsalus R."/>
            <person name="McInerney M.J."/>
            <person name="Morrison M."/>
            <person name="Plugge C."/>
            <person name="Rohlin L."/>
            <person name="Scholten J."/>
            <person name="Sieber J."/>
            <person name="Stams A.J.M."/>
            <person name="Worm P."/>
            <person name="Henstra A.M."/>
            <person name="Richardson P."/>
        </authorList>
    </citation>
    <scope>NUCLEOTIDE SEQUENCE [LARGE SCALE GENOMIC DNA]</scope>
    <source>
        <strain evidence="10">DSM 10017 / MPOB</strain>
    </source>
</reference>
<evidence type="ECO:0000313" key="9">
    <source>
        <dbReference type="EMBL" id="ABK16639.1"/>
    </source>
</evidence>
<dbReference type="SMART" id="SM00421">
    <property type="entry name" value="HTH_LUXR"/>
    <property type="match status" value="1"/>
</dbReference>
<dbReference type="PROSITE" id="PS50110">
    <property type="entry name" value="RESPONSE_REGULATORY"/>
    <property type="match status" value="1"/>
</dbReference>
<feature type="modified residue" description="4-aspartylphosphate" evidence="6">
    <location>
        <position position="56"/>
    </location>
</feature>
<dbReference type="InterPro" id="IPR001789">
    <property type="entry name" value="Sig_transdc_resp-reg_receiver"/>
</dbReference>
<dbReference type="Gene3D" id="3.40.50.2300">
    <property type="match status" value="1"/>
</dbReference>
<evidence type="ECO:0000256" key="6">
    <source>
        <dbReference type="PROSITE-ProRule" id="PRU00169"/>
    </source>
</evidence>
<keyword evidence="1 6" id="KW-0597">Phosphoprotein</keyword>
<name>A0LGT7_SYNFM</name>
<dbReference type="InterPro" id="IPR036388">
    <property type="entry name" value="WH-like_DNA-bd_sf"/>
</dbReference>
<protein>
    <submittedName>
        <fullName evidence="9">Two component transcriptional regulator, LuxR family</fullName>
    </submittedName>
</protein>
<dbReference type="GO" id="GO:0000160">
    <property type="term" value="P:phosphorelay signal transduction system"/>
    <property type="evidence" value="ECO:0007669"/>
    <property type="project" value="UniProtKB-KW"/>
</dbReference>
<evidence type="ECO:0000256" key="3">
    <source>
        <dbReference type="ARBA" id="ARBA00023015"/>
    </source>
</evidence>
<evidence type="ECO:0000256" key="1">
    <source>
        <dbReference type="ARBA" id="ARBA00022553"/>
    </source>
</evidence>
<keyword evidence="5" id="KW-0804">Transcription</keyword>
<dbReference type="STRING" id="335543.Sfum_0943"/>
<keyword evidence="4" id="KW-0238">DNA-binding</keyword>
<feature type="domain" description="HTH luxR-type" evidence="7">
    <location>
        <begin position="137"/>
        <end position="202"/>
    </location>
</feature>
<dbReference type="AlphaFoldDB" id="A0LGT7"/>
<dbReference type="HOGENOM" id="CLU_000445_90_4_7"/>
<proteinExistence type="predicted"/>
<dbReference type="KEGG" id="sfu:Sfum_0943"/>